<comment type="caution">
    <text evidence="2">The sequence shown here is derived from an EMBL/GenBank/DDBJ whole genome shotgun (WGS) entry which is preliminary data.</text>
</comment>
<sequence length="292" mass="32377">MSAQLDARIINRACFTSAPGQALDNQVNLFQEWNEDLDLDPSPDSPHEWPLAPPTSFPLAPPWLDPYSPQPHSAFVPFSNHHHEQLANRVELDCNLPDGFVKLDALGLHDAIPSSSLYSLHMARPKSSTPRTRSITLPRTRGPALVPGPQNPSTARPLHNLRPLGLKARYSHMPSGPNSSISPPSSSSSSTSSSPDVCTVRATNNPRVFVFRCILPRCRRRTFGRWCDFDRHYNGAHAAIKTVFWCPAVDCPRNEDEGTRPFPRKDKMMDHARKVHGIEGDEEDVVTIGGTS</sequence>
<name>A0A8K0R3A4_9PLEO</name>
<dbReference type="AlphaFoldDB" id="A0A8K0R3A4"/>
<feature type="compositionally biased region" description="Low complexity" evidence="1">
    <location>
        <begin position="174"/>
        <end position="195"/>
    </location>
</feature>
<dbReference type="EMBL" id="JAGMVJ010000014">
    <property type="protein sequence ID" value="KAH7082263.1"/>
    <property type="molecule type" value="Genomic_DNA"/>
</dbReference>
<keyword evidence="3" id="KW-1185">Reference proteome</keyword>
<dbReference type="Proteomes" id="UP000813461">
    <property type="component" value="Unassembled WGS sequence"/>
</dbReference>
<protein>
    <recommendedName>
        <fullName evidence="4">C2H2-type domain-containing protein</fullName>
    </recommendedName>
</protein>
<gene>
    <name evidence="2" type="ORF">FB567DRAFT_102980</name>
</gene>
<accession>A0A8K0R3A4</accession>
<feature type="compositionally biased region" description="Polar residues" evidence="1">
    <location>
        <begin position="126"/>
        <end position="137"/>
    </location>
</feature>
<evidence type="ECO:0000256" key="1">
    <source>
        <dbReference type="SAM" id="MobiDB-lite"/>
    </source>
</evidence>
<evidence type="ECO:0000313" key="3">
    <source>
        <dbReference type="Proteomes" id="UP000813461"/>
    </source>
</evidence>
<reference evidence="2" key="1">
    <citation type="journal article" date="2021" name="Nat. Commun.">
        <title>Genetic determinants of endophytism in the Arabidopsis root mycobiome.</title>
        <authorList>
            <person name="Mesny F."/>
            <person name="Miyauchi S."/>
            <person name="Thiergart T."/>
            <person name="Pickel B."/>
            <person name="Atanasova L."/>
            <person name="Karlsson M."/>
            <person name="Huettel B."/>
            <person name="Barry K.W."/>
            <person name="Haridas S."/>
            <person name="Chen C."/>
            <person name="Bauer D."/>
            <person name="Andreopoulos W."/>
            <person name="Pangilinan J."/>
            <person name="LaButti K."/>
            <person name="Riley R."/>
            <person name="Lipzen A."/>
            <person name="Clum A."/>
            <person name="Drula E."/>
            <person name="Henrissat B."/>
            <person name="Kohler A."/>
            <person name="Grigoriev I.V."/>
            <person name="Martin F.M."/>
            <person name="Hacquard S."/>
        </authorList>
    </citation>
    <scope>NUCLEOTIDE SEQUENCE</scope>
    <source>
        <strain evidence="2">MPI-SDFR-AT-0120</strain>
    </source>
</reference>
<proteinExistence type="predicted"/>
<dbReference type="OrthoDB" id="2687452at2759"/>
<evidence type="ECO:0008006" key="4">
    <source>
        <dbReference type="Google" id="ProtNLM"/>
    </source>
</evidence>
<organism evidence="2 3">
    <name type="scientific">Paraphoma chrysanthemicola</name>
    <dbReference type="NCBI Taxonomy" id="798071"/>
    <lineage>
        <taxon>Eukaryota</taxon>
        <taxon>Fungi</taxon>
        <taxon>Dikarya</taxon>
        <taxon>Ascomycota</taxon>
        <taxon>Pezizomycotina</taxon>
        <taxon>Dothideomycetes</taxon>
        <taxon>Pleosporomycetidae</taxon>
        <taxon>Pleosporales</taxon>
        <taxon>Pleosporineae</taxon>
        <taxon>Phaeosphaeriaceae</taxon>
        <taxon>Paraphoma</taxon>
    </lineage>
</organism>
<evidence type="ECO:0000313" key="2">
    <source>
        <dbReference type="EMBL" id="KAH7082263.1"/>
    </source>
</evidence>
<feature type="region of interest" description="Disordered" evidence="1">
    <location>
        <begin position="122"/>
        <end position="199"/>
    </location>
</feature>